<keyword evidence="3" id="KW-0805">Transcription regulation</keyword>
<feature type="domain" description="HSF-type DNA-binding" evidence="9">
    <location>
        <begin position="48"/>
        <end position="72"/>
    </location>
</feature>
<evidence type="ECO:0000256" key="8">
    <source>
        <dbReference type="SAM" id="MobiDB-lite"/>
    </source>
</evidence>
<dbReference type="EMBL" id="JAKKPZ010000008">
    <property type="protein sequence ID" value="KAI1718120.1"/>
    <property type="molecule type" value="Genomic_DNA"/>
</dbReference>
<dbReference type="Gene3D" id="1.10.10.10">
    <property type="entry name" value="Winged helix-like DNA-binding domain superfamily/Winged helix DNA-binding domain"/>
    <property type="match status" value="1"/>
</dbReference>
<evidence type="ECO:0000256" key="2">
    <source>
        <dbReference type="ARBA" id="ARBA00006403"/>
    </source>
</evidence>
<sequence>MDESKLTNFLVKIWSILEDDSIADTICWDRSGMSFHIYDLYKFCEVVLPRFFKHKNMSSFVRQLNLYGFKKIAAVDRSVLSYSDNLTDHMQFYHPLFRQGQPELLNQIKRNNKRPANSVPNAPVAVKNSVDPNTGEKLVTLPESDLICMLEELESLRGSHSHMQSAIFELTHDNELLWNEVGLLRDQHLKQQQNVGKLVQFLISLMQPASGSHCAQQKHGRMAGMKRFVQIGESDPLALTSPMHQKQSWDILSCIQQDILSEALHYSSASSFSPPSGQEAGRVAQAPTPPGPSDVKFKRPEIIRSTNKFCFPHEHKESMASPRHQLSMHLTTSQHSQLYNDRSAVVPFSSAHKVNIANHKQLMHPSAGFMRMGNYQLPSKIESQSDSGNESCSSGSALMLTSISRQGQSSHEYDEHDENCQNESNLECLQNSVEHDYAHGDDFGVYSQEDFEMMAGPSNSMVHADIDLDTAAFEDFMDQSEQAHDPEQYSLQLMPFDSHNAPSGSMGNVQQDLILHSSAKGTENKWSVSA</sequence>
<dbReference type="GO" id="GO:0005634">
    <property type="term" value="C:nucleus"/>
    <property type="evidence" value="ECO:0007669"/>
    <property type="project" value="UniProtKB-SubCell"/>
</dbReference>
<accession>A0AAD4NB91</accession>
<keyword evidence="4 10" id="KW-0238">DNA-binding</keyword>
<keyword evidence="11" id="KW-1185">Reference proteome</keyword>
<evidence type="ECO:0000256" key="3">
    <source>
        <dbReference type="ARBA" id="ARBA00023015"/>
    </source>
</evidence>
<name>A0AAD4NB91_9BILA</name>
<dbReference type="SUPFAM" id="SSF46785">
    <property type="entry name" value="Winged helix' DNA-binding domain"/>
    <property type="match status" value="1"/>
</dbReference>
<dbReference type="Pfam" id="PF00447">
    <property type="entry name" value="HSF_DNA-bind"/>
    <property type="match status" value="1"/>
</dbReference>
<evidence type="ECO:0000256" key="7">
    <source>
        <dbReference type="RuleBase" id="RU004020"/>
    </source>
</evidence>
<evidence type="ECO:0000256" key="1">
    <source>
        <dbReference type="ARBA" id="ARBA00004123"/>
    </source>
</evidence>
<dbReference type="InterPro" id="IPR036390">
    <property type="entry name" value="WH_DNA-bd_sf"/>
</dbReference>
<gene>
    <name evidence="10" type="ORF">DdX_06534</name>
</gene>
<dbReference type="PROSITE" id="PS00434">
    <property type="entry name" value="HSF_DOMAIN"/>
    <property type="match status" value="1"/>
</dbReference>
<comment type="subcellular location">
    <subcellularLocation>
        <location evidence="1">Nucleus</location>
    </subcellularLocation>
</comment>
<dbReference type="InterPro" id="IPR036388">
    <property type="entry name" value="WH-like_DNA-bd_sf"/>
</dbReference>
<keyword evidence="6" id="KW-0539">Nucleus</keyword>
<dbReference type="PRINTS" id="PR00056">
    <property type="entry name" value="HSFDOMAIN"/>
</dbReference>
<reference evidence="10" key="1">
    <citation type="submission" date="2022-01" db="EMBL/GenBank/DDBJ databases">
        <title>Genome Sequence Resource for Two Populations of Ditylenchus destructor, the Migratory Endoparasitic Phytonematode.</title>
        <authorList>
            <person name="Zhang H."/>
            <person name="Lin R."/>
            <person name="Xie B."/>
        </authorList>
    </citation>
    <scope>NUCLEOTIDE SEQUENCE</scope>
    <source>
        <strain evidence="10">BazhouSP</strain>
    </source>
</reference>
<dbReference type="AlphaFoldDB" id="A0AAD4NB91"/>
<organism evidence="10 11">
    <name type="scientific">Ditylenchus destructor</name>
    <dbReference type="NCBI Taxonomy" id="166010"/>
    <lineage>
        <taxon>Eukaryota</taxon>
        <taxon>Metazoa</taxon>
        <taxon>Ecdysozoa</taxon>
        <taxon>Nematoda</taxon>
        <taxon>Chromadorea</taxon>
        <taxon>Rhabditida</taxon>
        <taxon>Tylenchina</taxon>
        <taxon>Tylenchomorpha</taxon>
        <taxon>Sphaerularioidea</taxon>
        <taxon>Anguinidae</taxon>
        <taxon>Anguininae</taxon>
        <taxon>Ditylenchus</taxon>
    </lineage>
</organism>
<dbReference type="InterPro" id="IPR000232">
    <property type="entry name" value="HSF_DNA-bd"/>
</dbReference>
<keyword evidence="5" id="KW-0804">Transcription</keyword>
<dbReference type="PANTHER" id="PTHR10015:SF427">
    <property type="entry name" value="HEAT SHOCK FACTOR PROTEIN"/>
    <property type="match status" value="1"/>
</dbReference>
<evidence type="ECO:0000256" key="4">
    <source>
        <dbReference type="ARBA" id="ARBA00023125"/>
    </source>
</evidence>
<comment type="caution">
    <text evidence="10">The sequence shown here is derived from an EMBL/GenBank/DDBJ whole genome shotgun (WGS) entry which is preliminary data.</text>
</comment>
<dbReference type="FunFam" id="1.10.10.10:FF:000027">
    <property type="entry name" value="Heat shock transcription factor 1"/>
    <property type="match status" value="1"/>
</dbReference>
<comment type="similarity">
    <text evidence="2 7">Belongs to the HSF family.</text>
</comment>
<dbReference type="GO" id="GO:0043565">
    <property type="term" value="F:sequence-specific DNA binding"/>
    <property type="evidence" value="ECO:0007669"/>
    <property type="project" value="InterPro"/>
</dbReference>
<dbReference type="SMART" id="SM00415">
    <property type="entry name" value="HSF"/>
    <property type="match status" value="1"/>
</dbReference>
<feature type="region of interest" description="Disordered" evidence="8">
    <location>
        <begin position="270"/>
        <end position="297"/>
    </location>
</feature>
<evidence type="ECO:0000313" key="10">
    <source>
        <dbReference type="EMBL" id="KAI1718120.1"/>
    </source>
</evidence>
<dbReference type="Proteomes" id="UP001201812">
    <property type="component" value="Unassembled WGS sequence"/>
</dbReference>
<evidence type="ECO:0000313" key="11">
    <source>
        <dbReference type="Proteomes" id="UP001201812"/>
    </source>
</evidence>
<protein>
    <submittedName>
        <fullName evidence="10">HSF-type DNA-binding domain-containing protein</fullName>
    </submittedName>
</protein>
<proteinExistence type="inferred from homology"/>
<evidence type="ECO:0000259" key="9">
    <source>
        <dbReference type="PROSITE" id="PS00434"/>
    </source>
</evidence>
<dbReference type="PANTHER" id="PTHR10015">
    <property type="entry name" value="HEAT SHOCK TRANSCRIPTION FACTOR"/>
    <property type="match status" value="1"/>
</dbReference>
<evidence type="ECO:0000256" key="5">
    <source>
        <dbReference type="ARBA" id="ARBA00023163"/>
    </source>
</evidence>
<evidence type="ECO:0000256" key="6">
    <source>
        <dbReference type="ARBA" id="ARBA00023242"/>
    </source>
</evidence>
<dbReference type="GO" id="GO:0003700">
    <property type="term" value="F:DNA-binding transcription factor activity"/>
    <property type="evidence" value="ECO:0007669"/>
    <property type="project" value="InterPro"/>
</dbReference>